<keyword evidence="15" id="KW-0966">Cell projection</keyword>
<evidence type="ECO:0000256" key="13">
    <source>
        <dbReference type="ARBA" id="ARBA00023224"/>
    </source>
</evidence>
<feature type="domain" description="G-protein coupled receptors family 3 profile" evidence="19">
    <location>
        <begin position="450"/>
        <end position="712"/>
    </location>
</feature>
<name>A0A1S3IH72_LINAN</name>
<keyword evidence="20" id="KW-1185">Reference proteome</keyword>
<evidence type="ECO:0000256" key="3">
    <source>
        <dbReference type="ARBA" id="ARBA00022475"/>
    </source>
</evidence>
<dbReference type="PROSITE" id="PS50259">
    <property type="entry name" value="G_PROTEIN_RECEP_F3_4"/>
    <property type="match status" value="1"/>
</dbReference>
<evidence type="ECO:0000313" key="22">
    <source>
        <dbReference type="RefSeq" id="XP_013396834.1"/>
    </source>
</evidence>
<dbReference type="GO" id="GO:0043005">
    <property type="term" value="C:neuron projection"/>
    <property type="evidence" value="ECO:0007669"/>
    <property type="project" value="UniProtKB-SubCell"/>
</dbReference>
<evidence type="ECO:0000256" key="14">
    <source>
        <dbReference type="ARBA" id="ARBA00023257"/>
    </source>
</evidence>
<dbReference type="GO" id="GO:0045211">
    <property type="term" value="C:postsynaptic membrane"/>
    <property type="evidence" value="ECO:0007669"/>
    <property type="project" value="UniProtKB-SubCell"/>
</dbReference>
<dbReference type="Pfam" id="PF00003">
    <property type="entry name" value="7tm_3"/>
    <property type="match status" value="1"/>
</dbReference>
<dbReference type="GO" id="GO:0004930">
    <property type="term" value="F:G protein-coupled receptor activity"/>
    <property type="evidence" value="ECO:0007669"/>
    <property type="project" value="UniProtKB-KW"/>
</dbReference>
<dbReference type="CDD" id="cd12913">
    <property type="entry name" value="PDC1_MCP_like"/>
    <property type="match status" value="1"/>
</dbReference>
<evidence type="ECO:0000256" key="1">
    <source>
        <dbReference type="ARBA" id="ARBA00004487"/>
    </source>
</evidence>
<keyword evidence="14" id="KW-0628">Postsynaptic cell membrane</keyword>
<dbReference type="InterPro" id="IPR054714">
    <property type="entry name" value="GPR158_179_extracellular"/>
</dbReference>
<keyword evidence="5" id="KW-0732">Signal</keyword>
<feature type="region of interest" description="Disordered" evidence="17">
    <location>
        <begin position="71"/>
        <end position="101"/>
    </location>
</feature>
<dbReference type="Pfam" id="PF22572">
    <property type="entry name" value="GPR158_179_EC"/>
    <property type="match status" value="1"/>
</dbReference>
<dbReference type="Proteomes" id="UP000085678">
    <property type="component" value="Unplaced"/>
</dbReference>
<dbReference type="AlphaFoldDB" id="A0A1S3IH72"/>
<evidence type="ECO:0000313" key="21">
    <source>
        <dbReference type="RefSeq" id="XP_013396833.1"/>
    </source>
</evidence>
<feature type="transmembrane region" description="Helical" evidence="18">
    <location>
        <begin position="559"/>
        <end position="580"/>
    </location>
</feature>
<evidence type="ECO:0000256" key="11">
    <source>
        <dbReference type="ARBA" id="ARBA00023170"/>
    </source>
</evidence>
<feature type="transmembrane region" description="Helical" evidence="18">
    <location>
        <begin position="483"/>
        <end position="505"/>
    </location>
</feature>
<evidence type="ECO:0000256" key="17">
    <source>
        <dbReference type="SAM" id="MobiDB-lite"/>
    </source>
</evidence>
<evidence type="ECO:0000256" key="10">
    <source>
        <dbReference type="ARBA" id="ARBA00023157"/>
    </source>
</evidence>
<keyword evidence="4 18" id="KW-0812">Transmembrane</keyword>
<reference evidence="21 22" key="2">
    <citation type="submission" date="2025-04" db="UniProtKB">
        <authorList>
            <consortium name="RefSeq"/>
        </authorList>
    </citation>
    <scope>IDENTIFICATION</scope>
</reference>
<protein>
    <submittedName>
        <fullName evidence="21 22">Probable G-protein coupled receptor 158</fullName>
    </submittedName>
</protein>
<comment type="subcellular location">
    <subcellularLocation>
        <location evidence="1">Cell projection</location>
        <location evidence="1">Neuron projection</location>
    </subcellularLocation>
    <subcellularLocation>
        <location evidence="16">Postsynaptic cell membrane</location>
        <topology evidence="16">Multi-pass membrane protein</topology>
    </subcellularLocation>
</comment>
<evidence type="ECO:0000256" key="7">
    <source>
        <dbReference type="ARBA" id="ARBA00023018"/>
    </source>
</evidence>
<evidence type="ECO:0000256" key="5">
    <source>
        <dbReference type="ARBA" id="ARBA00022729"/>
    </source>
</evidence>
<dbReference type="PANTHER" id="PTHR32546">
    <property type="entry name" value="G-PROTEIN COUPLED RECEPTOR 158-RELATED"/>
    <property type="match status" value="1"/>
</dbReference>
<reference evidence="21 22" key="1">
    <citation type="journal article" date="2015" name="Nat. Commun.">
        <title>The Lingula genome provides insights into brachiopod evolution and the origin of phosphate biomineralization.</title>
        <authorList>
            <person name="Luo Y.J."/>
            <person name="Takeuchi T."/>
            <person name="Koyanagi R."/>
            <person name="Yamada L."/>
            <person name="Kanda M."/>
            <person name="Khalturina M."/>
            <person name="Fujie M."/>
            <person name="Yamasaki S.I."/>
            <person name="Endo K."/>
            <person name="Satoh N."/>
        </authorList>
    </citation>
    <scope>NUCLEOTIDE SEQUENCE</scope>
</reference>
<organism evidence="20 22">
    <name type="scientific">Lingula anatina</name>
    <name type="common">Brachiopod</name>
    <name type="synonym">Lingula unguis</name>
    <dbReference type="NCBI Taxonomy" id="7574"/>
    <lineage>
        <taxon>Eukaryota</taxon>
        <taxon>Metazoa</taxon>
        <taxon>Spiralia</taxon>
        <taxon>Lophotrochozoa</taxon>
        <taxon>Brachiopoda</taxon>
        <taxon>Linguliformea</taxon>
        <taxon>Lingulata</taxon>
        <taxon>Lingulida</taxon>
        <taxon>Linguloidea</taxon>
        <taxon>Lingulidae</taxon>
        <taxon>Lingula</taxon>
    </lineage>
</organism>
<dbReference type="Gene3D" id="3.30.450.20">
    <property type="entry name" value="PAS domain"/>
    <property type="match status" value="1"/>
</dbReference>
<proteinExistence type="inferred from homology"/>
<feature type="transmembrane region" description="Helical" evidence="18">
    <location>
        <begin position="448"/>
        <end position="471"/>
    </location>
</feature>
<keyword evidence="13" id="KW-0807">Transducer</keyword>
<evidence type="ECO:0000256" key="16">
    <source>
        <dbReference type="ARBA" id="ARBA00034104"/>
    </source>
</evidence>
<evidence type="ECO:0000259" key="19">
    <source>
        <dbReference type="PROSITE" id="PS50259"/>
    </source>
</evidence>
<dbReference type="PANTHER" id="PTHR32546:SF29">
    <property type="entry name" value="G-PROTEIN COUPLED RECEPTORS FAMILY 3 PROFILE DOMAIN-CONTAINING PROTEIN"/>
    <property type="match status" value="1"/>
</dbReference>
<keyword evidence="10" id="KW-1015">Disulfide bond</keyword>
<dbReference type="InterPro" id="IPR017978">
    <property type="entry name" value="GPCR_3_C"/>
</dbReference>
<evidence type="ECO:0000256" key="9">
    <source>
        <dbReference type="ARBA" id="ARBA00023136"/>
    </source>
</evidence>
<keyword evidence="7" id="KW-0770">Synapse</keyword>
<comment type="similarity">
    <text evidence="2">Belongs to the G-protein coupled receptor 3 family.</text>
</comment>
<evidence type="ECO:0000313" key="20">
    <source>
        <dbReference type="Proteomes" id="UP000085678"/>
    </source>
</evidence>
<gene>
    <name evidence="21 22" type="primary">LOC106163714</name>
</gene>
<evidence type="ECO:0000256" key="2">
    <source>
        <dbReference type="ARBA" id="ARBA00007242"/>
    </source>
</evidence>
<evidence type="ECO:0000256" key="12">
    <source>
        <dbReference type="ARBA" id="ARBA00023180"/>
    </source>
</evidence>
<dbReference type="CDD" id="cd15293">
    <property type="entry name" value="7tmC_GPR158-like"/>
    <property type="match status" value="1"/>
</dbReference>
<evidence type="ECO:0000256" key="15">
    <source>
        <dbReference type="ARBA" id="ARBA00023273"/>
    </source>
</evidence>
<dbReference type="GeneID" id="106163714"/>
<keyword evidence="9 18" id="KW-0472">Membrane</keyword>
<evidence type="ECO:0000256" key="6">
    <source>
        <dbReference type="ARBA" id="ARBA00022989"/>
    </source>
</evidence>
<evidence type="ECO:0000256" key="4">
    <source>
        <dbReference type="ARBA" id="ARBA00022692"/>
    </source>
</evidence>
<feature type="transmembrane region" description="Helical" evidence="18">
    <location>
        <begin position="517"/>
        <end position="538"/>
    </location>
</feature>
<dbReference type="KEGG" id="lak:106163714"/>
<feature type="transmembrane region" description="Helical" evidence="18">
    <location>
        <begin position="672"/>
        <end position="697"/>
    </location>
</feature>
<keyword evidence="12" id="KW-0325">Glycoprotein</keyword>
<feature type="transmembrane region" description="Helical" evidence="18">
    <location>
        <begin position="600"/>
        <end position="620"/>
    </location>
</feature>
<accession>A0A1S3IH72</accession>
<dbReference type="OrthoDB" id="2129233at2759"/>
<keyword evidence="11 21" id="KW-0675">Receptor</keyword>
<keyword evidence="8" id="KW-0297">G-protein coupled receptor</keyword>
<evidence type="ECO:0000256" key="18">
    <source>
        <dbReference type="SAM" id="Phobius"/>
    </source>
</evidence>
<dbReference type="InterPro" id="IPR043458">
    <property type="entry name" value="GPR158/179"/>
</dbReference>
<evidence type="ECO:0000256" key="8">
    <source>
        <dbReference type="ARBA" id="ARBA00023040"/>
    </source>
</evidence>
<dbReference type="RefSeq" id="XP_013396833.1">
    <property type="nucleotide sequence ID" value="XM_013541379.2"/>
</dbReference>
<sequence length="830" mass="94538">MCRYVCEVSRKGRLMYFALSLTMVFAVLQSVTLNIAEGAQNQTDNSSAFSDMNYTLYDYLWQNDLPDGPNETLSFAPKSTEPYDAMPLPTSPPPSSHNASYKSQFNHSDDVVADFLAKVEQYERNKQDCDPGTHFNLGDGVIQQYGVLRFKRQALEAVTRANFLTRIWKLKDFCLKDNEYFFYDQVRSMVEGDPEIFAAGNCYDKDRFKDYYLFCPYSHRLPNGQIVVKDLSVSYKYLGNTSEFFWEARRKANLLLEHANLTQGLQMMRLNDTAHYDPEVDESLLVSYEDGHWSRPYFDCMGADIWMITYTVPFFGYENGTFFFKGTSGIDIDLQKVDINQCPLPEGSKETNVFAGSARCKPTSECEPMPGLGFRRGSYLCKCRKGFYFPVENAEYKYFNGTDVEDEYEKKRNGDPSSVYDESFECLPCADGCTECDDSSPCYVTTDAVLRTIILILSLLFMCSVPVWAVFTRRNTDVKVLKASSPVLLNIMLLGAFFLYCPMIVNYFPPSEIACSVRLWCRGIGFSILYGALLLKTWRISVVFRVRSAQRIKISDADLIKRLIFIVSVFATFLSIRMGVGRPNVITGYDMRGLKANLCIFDVWDYCGSAGETLLLLWGIRLCISVRKAPSEFNESRFISWAIYNETLLSVFLTVSMYFLQSIANPDVMYVVLFVHTQLTVTVTLAFLFGSKAYLVFKYKGRESMGSNSTAKNSKMLLAGRTKSSMLETCTYVDSKESAMNGEKIRTEEPQEFTLEKEVQEEFMRLYTQLELLRQKNMKLGNPHLSYKLNAMTSLAKTENAESMPSSPNILTKKSHVVINLDDFKDATAV</sequence>
<keyword evidence="3" id="KW-1003">Cell membrane</keyword>
<dbReference type="RefSeq" id="XP_013396834.1">
    <property type="nucleotide sequence ID" value="XM_013541380.2"/>
</dbReference>
<feature type="transmembrane region" description="Helical" evidence="18">
    <location>
        <begin position="641"/>
        <end position="660"/>
    </location>
</feature>
<keyword evidence="6 18" id="KW-1133">Transmembrane helix</keyword>